<dbReference type="AlphaFoldDB" id="Q7NN52"/>
<keyword evidence="2" id="KW-1185">Reference proteome</keyword>
<dbReference type="EnsemblBacteria" id="BAC88503">
    <property type="protein sequence ID" value="BAC88503"/>
    <property type="gene ID" value="BAC88503"/>
</dbReference>
<sequence length="64" mass="7307">MLEVVLAAPEQILEEDDLSVFQARYAATNGKTYLLRAYVNSSVEPARVVTVYRTSKIEKYWRPG</sequence>
<protein>
    <submittedName>
        <fullName evidence="1">Gsr0562 protein</fullName>
    </submittedName>
</protein>
<accession>Q7NN52</accession>
<proteinExistence type="predicted"/>
<dbReference type="eggNOG" id="ENOG50333W0">
    <property type="taxonomic scope" value="Bacteria"/>
</dbReference>
<dbReference type="EMBL" id="BA000045">
    <property type="protein sequence ID" value="BAC88503.1"/>
    <property type="molecule type" value="Genomic_DNA"/>
</dbReference>
<gene>
    <name evidence="1" type="ordered locus">gsr0562</name>
</gene>
<dbReference type="OrthoDB" id="517387at2"/>
<dbReference type="HOGENOM" id="CLU_185321_0_0_3"/>
<evidence type="ECO:0000313" key="1">
    <source>
        <dbReference type="EMBL" id="BAC88503.1"/>
    </source>
</evidence>
<name>Q7NN52_GLOVI</name>
<dbReference type="InParanoid" id="Q7NN52"/>
<evidence type="ECO:0000313" key="2">
    <source>
        <dbReference type="Proteomes" id="UP000000557"/>
    </source>
</evidence>
<dbReference type="KEGG" id="gvi:gsr0562"/>
<dbReference type="Proteomes" id="UP000000557">
    <property type="component" value="Chromosome"/>
</dbReference>
<reference evidence="1 2" key="2">
    <citation type="journal article" date="2003" name="DNA Res.">
        <title>Complete genome structure of Gloeobacter violaceus PCC 7421, a cyanobacterium that lacks thylakoids (supplement).</title>
        <authorList>
            <person name="Nakamura Y."/>
            <person name="Kaneko T."/>
            <person name="Sato S."/>
            <person name="Mimuro M."/>
            <person name="Miyashita H."/>
            <person name="Tsuchiya T."/>
            <person name="Sasamoto S."/>
            <person name="Watanabe A."/>
            <person name="Kawashima K."/>
            <person name="Kishida Y."/>
            <person name="Kiyokawa C."/>
            <person name="Kohara M."/>
            <person name="Matsumoto M."/>
            <person name="Matsuno A."/>
            <person name="Nakazaki N."/>
            <person name="Shimpo S."/>
            <person name="Takeuchi C."/>
            <person name="Yamada M."/>
            <person name="Tabata S."/>
        </authorList>
    </citation>
    <scope>NUCLEOTIDE SEQUENCE [LARGE SCALE GENOMIC DNA]</scope>
    <source>
        <strain evidence="2">ATCC 29082 / PCC 7421</strain>
    </source>
</reference>
<dbReference type="STRING" id="251221.gene:10758035"/>
<reference evidence="1 2" key="1">
    <citation type="journal article" date="2003" name="DNA Res.">
        <title>Complete genome structure of Gloeobacter violaceus PCC 7421, a cyanobacterium that lacks thylakoids.</title>
        <authorList>
            <person name="Nakamura Y."/>
            <person name="Kaneko T."/>
            <person name="Sato S."/>
            <person name="Mimuro M."/>
            <person name="Miyashita H."/>
            <person name="Tsuchiya T."/>
            <person name="Sasamoto S."/>
            <person name="Watanabe A."/>
            <person name="Kawashima K."/>
            <person name="Kishida Y."/>
            <person name="Kiyokawa C."/>
            <person name="Kohara M."/>
            <person name="Matsumoto M."/>
            <person name="Matsuno A."/>
            <person name="Nakazaki N."/>
            <person name="Shimpo S."/>
            <person name="Takeuchi C."/>
            <person name="Yamada M."/>
            <person name="Tabata S."/>
        </authorList>
    </citation>
    <scope>NUCLEOTIDE SEQUENCE [LARGE SCALE GENOMIC DNA]</scope>
    <source>
        <strain evidence="2">ATCC 29082 / PCC 7421</strain>
    </source>
</reference>
<organism evidence="1 2">
    <name type="scientific">Gloeobacter violaceus (strain ATCC 29082 / PCC 7421)</name>
    <dbReference type="NCBI Taxonomy" id="251221"/>
    <lineage>
        <taxon>Bacteria</taxon>
        <taxon>Bacillati</taxon>
        <taxon>Cyanobacteriota</taxon>
        <taxon>Cyanophyceae</taxon>
        <taxon>Gloeobacterales</taxon>
        <taxon>Gloeobacteraceae</taxon>
        <taxon>Gloeobacter</taxon>
    </lineage>
</organism>
<dbReference type="PhylomeDB" id="Q7NN52"/>